<evidence type="ECO:0000313" key="1">
    <source>
        <dbReference type="EMBL" id="KAK6987541.1"/>
    </source>
</evidence>
<comment type="caution">
    <text evidence="1">The sequence shown here is derived from an EMBL/GenBank/DDBJ whole genome shotgun (WGS) entry which is preliminary data.</text>
</comment>
<gene>
    <name evidence="1" type="ORF">R3P38DRAFT_3101676</name>
</gene>
<accession>A0AAV9ZME2</accession>
<name>A0AAV9ZME2_9AGAR</name>
<dbReference type="Proteomes" id="UP001362999">
    <property type="component" value="Unassembled WGS sequence"/>
</dbReference>
<evidence type="ECO:0000313" key="2">
    <source>
        <dbReference type="Proteomes" id="UP001362999"/>
    </source>
</evidence>
<dbReference type="AlphaFoldDB" id="A0AAV9ZME2"/>
<evidence type="ECO:0008006" key="3">
    <source>
        <dbReference type="Google" id="ProtNLM"/>
    </source>
</evidence>
<protein>
    <recommendedName>
        <fullName evidence="3">RNA polymerase alpha subunit</fullName>
    </recommendedName>
</protein>
<reference evidence="1 2" key="1">
    <citation type="journal article" date="2024" name="J Genomics">
        <title>Draft genome sequencing and assembly of Favolaschia claudopus CIRM-BRFM 2984 isolated from oak limbs.</title>
        <authorList>
            <person name="Navarro D."/>
            <person name="Drula E."/>
            <person name="Chaduli D."/>
            <person name="Cazenave R."/>
            <person name="Ahrendt S."/>
            <person name="Wang J."/>
            <person name="Lipzen A."/>
            <person name="Daum C."/>
            <person name="Barry K."/>
            <person name="Grigoriev I.V."/>
            <person name="Favel A."/>
            <person name="Rosso M.N."/>
            <person name="Martin F."/>
        </authorList>
    </citation>
    <scope>NUCLEOTIDE SEQUENCE [LARGE SCALE GENOMIC DNA]</scope>
    <source>
        <strain evidence="1 2">CIRM-BRFM 2984</strain>
    </source>
</reference>
<proteinExistence type="predicted"/>
<keyword evidence="2" id="KW-1185">Reference proteome</keyword>
<organism evidence="1 2">
    <name type="scientific">Favolaschia claudopus</name>
    <dbReference type="NCBI Taxonomy" id="2862362"/>
    <lineage>
        <taxon>Eukaryota</taxon>
        <taxon>Fungi</taxon>
        <taxon>Dikarya</taxon>
        <taxon>Basidiomycota</taxon>
        <taxon>Agaricomycotina</taxon>
        <taxon>Agaricomycetes</taxon>
        <taxon>Agaricomycetidae</taxon>
        <taxon>Agaricales</taxon>
        <taxon>Marasmiineae</taxon>
        <taxon>Mycenaceae</taxon>
        <taxon>Favolaschia</taxon>
    </lineage>
</organism>
<sequence>MNLHIEPNTATQDINLNGIKVVQKGFVAEGGMGGAGGWAFSRGGQGGEGRGPRIPMADVHSFRQINGGIGGVGGDAFRYGGRGGDGAAPELPHHILSVSENTRRKIPRTPLEALDLHPHLLKLLKDIGFRTVAGLLELHDTDLAGAPEFKCGYPLVLEERLDRFCSKYAQ</sequence>
<dbReference type="EMBL" id="JAWWNJ010000131">
    <property type="protein sequence ID" value="KAK6987541.1"/>
    <property type="molecule type" value="Genomic_DNA"/>
</dbReference>